<sequence length="489" mass="53110">MLEHHASVPTRKMAASCATTAALNCNGTLIAIVQCIASSCDVVAFLDALPPQVLGEPLLALHALLSRPGQFLHAWPRPCFLGLVDDEEALAQAALPAYEAFDEFLAASISTDPGTFSAFLSLWAHKMTAIDLTCSANLINEALCQALRRCTRLCEVSLDSSPMTPHVFQAVTTAAHHVSRLTVQTARGHAFDWAPLVTSWLASGHAQHLGLCHVPVPTDALARAVSRTSTLRSLEIRMSDDFVVQLLRIGESLHHLTHFSVETKAPIHLVRILHLVSLRSLSSIALSCNMPLNPVFHQLCRSSVLEELDLRWCSLTVGSPDVGHWPRLRLAQFDAVNFSPEVFDNVVANLTSSNVLERVHFLECSVLSTKMNVLGSALVHWINRGLRALRLADDRFDDTCAAVLATALRQASNTAPFTLSLNENDLTLEGVTDLLSALASCVCVRIELNATENLGGHTDELVAVATRFGIKAICGQDVFEFYSPLAIKV</sequence>
<dbReference type="GeneID" id="19956447"/>
<dbReference type="SUPFAM" id="SSF52047">
    <property type="entry name" value="RNI-like"/>
    <property type="match status" value="1"/>
</dbReference>
<accession>T0PM35</accession>
<dbReference type="OMA" id="GHWPRLR"/>
<dbReference type="Gene3D" id="3.80.10.10">
    <property type="entry name" value="Ribonuclease Inhibitor"/>
    <property type="match status" value="2"/>
</dbReference>
<keyword evidence="2" id="KW-1185">Reference proteome</keyword>
<dbReference type="VEuPathDB" id="FungiDB:SDRG_15720"/>
<name>T0PM35_SAPDV</name>
<dbReference type="EMBL" id="JH767231">
    <property type="protein sequence ID" value="EQC26439.1"/>
    <property type="molecule type" value="Genomic_DNA"/>
</dbReference>
<dbReference type="Proteomes" id="UP000030762">
    <property type="component" value="Unassembled WGS sequence"/>
</dbReference>
<proteinExistence type="predicted"/>
<dbReference type="InParanoid" id="T0PM35"/>
<protein>
    <submittedName>
        <fullName evidence="1">Uncharacterized protein</fullName>
    </submittedName>
</protein>
<organism evidence="1 2">
    <name type="scientific">Saprolegnia diclina (strain VS20)</name>
    <dbReference type="NCBI Taxonomy" id="1156394"/>
    <lineage>
        <taxon>Eukaryota</taxon>
        <taxon>Sar</taxon>
        <taxon>Stramenopiles</taxon>
        <taxon>Oomycota</taxon>
        <taxon>Saprolegniomycetes</taxon>
        <taxon>Saprolegniales</taxon>
        <taxon>Saprolegniaceae</taxon>
        <taxon>Saprolegnia</taxon>
    </lineage>
</organism>
<dbReference type="InterPro" id="IPR032675">
    <property type="entry name" value="LRR_dom_sf"/>
</dbReference>
<evidence type="ECO:0000313" key="1">
    <source>
        <dbReference type="EMBL" id="EQC26439.1"/>
    </source>
</evidence>
<dbReference type="AlphaFoldDB" id="T0PM35"/>
<dbReference type="OrthoDB" id="10383655at2759"/>
<dbReference type="RefSeq" id="XP_008620124.1">
    <property type="nucleotide sequence ID" value="XM_008621902.1"/>
</dbReference>
<evidence type="ECO:0000313" key="2">
    <source>
        <dbReference type="Proteomes" id="UP000030762"/>
    </source>
</evidence>
<gene>
    <name evidence="1" type="ORF">SDRG_15720</name>
</gene>
<reference evidence="1 2" key="1">
    <citation type="submission" date="2012-04" db="EMBL/GenBank/DDBJ databases">
        <title>The Genome Sequence of Saprolegnia declina VS20.</title>
        <authorList>
            <consortium name="The Broad Institute Genome Sequencing Platform"/>
            <person name="Russ C."/>
            <person name="Nusbaum C."/>
            <person name="Tyler B."/>
            <person name="van West P."/>
            <person name="Dieguez-Uribeondo J."/>
            <person name="de Bruijn I."/>
            <person name="Tripathy S."/>
            <person name="Jiang R."/>
            <person name="Young S.K."/>
            <person name="Zeng Q."/>
            <person name="Gargeya S."/>
            <person name="Fitzgerald M."/>
            <person name="Haas B."/>
            <person name="Abouelleil A."/>
            <person name="Alvarado L."/>
            <person name="Arachchi H.M."/>
            <person name="Berlin A."/>
            <person name="Chapman S.B."/>
            <person name="Goldberg J."/>
            <person name="Griggs A."/>
            <person name="Gujja S."/>
            <person name="Hansen M."/>
            <person name="Howarth C."/>
            <person name="Imamovic A."/>
            <person name="Larimer J."/>
            <person name="McCowen C."/>
            <person name="Montmayeur A."/>
            <person name="Murphy C."/>
            <person name="Neiman D."/>
            <person name="Pearson M."/>
            <person name="Priest M."/>
            <person name="Roberts A."/>
            <person name="Saif S."/>
            <person name="Shea T."/>
            <person name="Sisk P."/>
            <person name="Sykes S."/>
            <person name="Wortman J."/>
            <person name="Nusbaum C."/>
            <person name="Birren B."/>
        </authorList>
    </citation>
    <scope>NUCLEOTIDE SEQUENCE [LARGE SCALE GENOMIC DNA]</scope>
    <source>
        <strain evidence="1 2">VS20</strain>
    </source>
</reference>